<evidence type="ECO:0000256" key="3">
    <source>
        <dbReference type="ARBA" id="ARBA00023136"/>
    </source>
</evidence>
<feature type="transmembrane region" description="Helical" evidence="4">
    <location>
        <begin position="20"/>
        <end position="39"/>
    </location>
</feature>
<evidence type="ECO:0000313" key="6">
    <source>
        <dbReference type="EMBL" id="BAV66066.1"/>
    </source>
</evidence>
<dbReference type="InterPro" id="IPR020846">
    <property type="entry name" value="MFS_dom"/>
</dbReference>
<proteinExistence type="predicted"/>
<feature type="transmembrane region" description="Helical" evidence="4">
    <location>
        <begin position="201"/>
        <end position="225"/>
    </location>
</feature>
<feature type="transmembrane region" description="Helical" evidence="4">
    <location>
        <begin position="168"/>
        <end position="189"/>
    </location>
</feature>
<accession>A0A1E1F6B1</accession>
<feature type="transmembrane region" description="Helical" evidence="4">
    <location>
        <begin position="86"/>
        <end position="105"/>
    </location>
</feature>
<dbReference type="PROSITE" id="PS50850">
    <property type="entry name" value="MFS"/>
    <property type="match status" value="1"/>
</dbReference>
<protein>
    <recommendedName>
        <fullName evidence="5">Major facilitator superfamily (MFS) profile domain-containing protein</fullName>
    </recommendedName>
</protein>
<name>A0A1E1F6B1_9SPHN</name>
<sequence length="263" mass="27848">MPMNIDRASRDGSRDVNRPIILLAILYISVIGPAVFIVQPGFVHGLVAGYGFNDQQAGYIASAEMWGIAVTTLVMGFVLHRFNWRAMMALAALVIAAANFLHGTIAPLQQSLPLSLIVRGLAGLGSGVFVSLSFTLIGLKFGRIIPTAGAVAGSIVSLVFLLGPFSSLAFAVAAGAYCFFWNFMHPLLLSFLSKIDKTGGILAHGIAAQMLGTAAGPALAALIVAQNDYSHVLWLGIGLYALTLVMVLPLLVRLHRHGRKQGL</sequence>
<dbReference type="AlphaFoldDB" id="A0A1E1F6B1"/>
<dbReference type="SUPFAM" id="SSF103473">
    <property type="entry name" value="MFS general substrate transporter"/>
    <property type="match status" value="2"/>
</dbReference>
<evidence type="ECO:0000256" key="2">
    <source>
        <dbReference type="ARBA" id="ARBA00022989"/>
    </source>
</evidence>
<dbReference type="EMBL" id="AP017655">
    <property type="protein sequence ID" value="BAV66066.1"/>
    <property type="molecule type" value="Genomic_DNA"/>
</dbReference>
<feature type="transmembrane region" description="Helical" evidence="4">
    <location>
        <begin position="144"/>
        <end position="162"/>
    </location>
</feature>
<keyword evidence="1 4" id="KW-0812">Transmembrane</keyword>
<feature type="transmembrane region" description="Helical" evidence="4">
    <location>
        <begin position="117"/>
        <end position="137"/>
    </location>
</feature>
<organism evidence="6 7">
    <name type="scientific">Sphingobium cloacae</name>
    <dbReference type="NCBI Taxonomy" id="120107"/>
    <lineage>
        <taxon>Bacteria</taxon>
        <taxon>Pseudomonadati</taxon>
        <taxon>Pseudomonadota</taxon>
        <taxon>Alphaproteobacteria</taxon>
        <taxon>Sphingomonadales</taxon>
        <taxon>Sphingomonadaceae</taxon>
        <taxon>Sphingobium</taxon>
    </lineage>
</organism>
<evidence type="ECO:0000256" key="1">
    <source>
        <dbReference type="ARBA" id="ARBA00022692"/>
    </source>
</evidence>
<reference evidence="6 7" key="1">
    <citation type="submission" date="2016-10" db="EMBL/GenBank/DDBJ databases">
        <title>Complete Genome Sequence of the Nonylphenol-Degrading Bacterium Sphingobium cloacae JCM 10874T.</title>
        <authorList>
            <person name="Ootsuka M."/>
            <person name="Nishizawa T."/>
            <person name="Ohta H."/>
        </authorList>
    </citation>
    <scope>NUCLEOTIDE SEQUENCE [LARGE SCALE GENOMIC DNA]</scope>
    <source>
        <strain evidence="6 7">JCM 10874</strain>
    </source>
</reference>
<evidence type="ECO:0000259" key="5">
    <source>
        <dbReference type="PROSITE" id="PS50850"/>
    </source>
</evidence>
<keyword evidence="7" id="KW-1185">Reference proteome</keyword>
<dbReference type="InterPro" id="IPR036259">
    <property type="entry name" value="MFS_trans_sf"/>
</dbReference>
<dbReference type="Gene3D" id="1.20.1250.20">
    <property type="entry name" value="MFS general substrate transporter like domains"/>
    <property type="match status" value="2"/>
</dbReference>
<feature type="domain" description="Major facilitator superfamily (MFS) profile" evidence="5">
    <location>
        <begin position="20"/>
        <end position="263"/>
    </location>
</feature>
<dbReference type="KEGG" id="sclo:SCLO_1030260"/>
<feature type="transmembrane region" description="Helical" evidence="4">
    <location>
        <begin position="231"/>
        <end position="252"/>
    </location>
</feature>
<dbReference type="GO" id="GO:0022857">
    <property type="term" value="F:transmembrane transporter activity"/>
    <property type="evidence" value="ECO:0007669"/>
    <property type="project" value="InterPro"/>
</dbReference>
<keyword evidence="3 4" id="KW-0472">Membrane</keyword>
<feature type="transmembrane region" description="Helical" evidence="4">
    <location>
        <begin position="59"/>
        <end position="79"/>
    </location>
</feature>
<evidence type="ECO:0000313" key="7">
    <source>
        <dbReference type="Proteomes" id="UP000218272"/>
    </source>
</evidence>
<keyword evidence="2 4" id="KW-1133">Transmembrane helix</keyword>
<evidence type="ECO:0000256" key="4">
    <source>
        <dbReference type="SAM" id="Phobius"/>
    </source>
</evidence>
<gene>
    <name evidence="6" type="ORF">SCLO_1030260</name>
</gene>
<dbReference type="Proteomes" id="UP000218272">
    <property type="component" value="Chromosome SCLO_1"/>
</dbReference>